<evidence type="ECO:0008006" key="4">
    <source>
        <dbReference type="Google" id="ProtNLM"/>
    </source>
</evidence>
<reference evidence="2" key="1">
    <citation type="submission" date="2022-10" db="EMBL/GenBank/DDBJ databases">
        <authorList>
            <person name="Hyden B.L."/>
            <person name="Feng K."/>
            <person name="Yates T."/>
            <person name="Jawdy S."/>
            <person name="Smart L.B."/>
            <person name="Muchero W."/>
        </authorList>
    </citation>
    <scope>NUCLEOTIDE SEQUENCE</scope>
    <source>
        <tissue evidence="2">Shoot tip</tissue>
    </source>
</reference>
<reference evidence="2" key="2">
    <citation type="journal article" date="2023" name="Int. J. Mol. Sci.">
        <title>De Novo Assembly and Annotation of 11 Diverse Shrub Willow (Salix) Genomes Reveals Novel Gene Organization in Sex-Linked Regions.</title>
        <authorList>
            <person name="Hyden B."/>
            <person name="Feng K."/>
            <person name="Yates T.B."/>
            <person name="Jawdy S."/>
            <person name="Cereghino C."/>
            <person name="Smart L.B."/>
            <person name="Muchero W."/>
        </authorList>
    </citation>
    <scope>NUCLEOTIDE SEQUENCE</scope>
    <source>
        <tissue evidence="2">Shoot tip</tissue>
    </source>
</reference>
<proteinExistence type="predicted"/>
<sequence length="171" mass="18063">MGGCCCGSSNGAARSNNAPPYYYYPRAPAELVPLSSNHAAGSALSTGLLVDTNLDTSVPDAYTPPPAPMPFDMAVGRPQTPHGLRETCGDKNDGAFQSTNSASGQENTGLNTRETSAECEDVKELDCKAQINSELDLMKELEIELSKSVEPLVSAAEEEDCPICLEGICPY</sequence>
<protein>
    <recommendedName>
        <fullName evidence="4">E3 ubiquitin-protein ligase RHB1A</fullName>
    </recommendedName>
</protein>
<feature type="compositionally biased region" description="Basic and acidic residues" evidence="1">
    <location>
        <begin position="83"/>
        <end position="93"/>
    </location>
</feature>
<dbReference type="EMBL" id="JAPFFI010000005">
    <property type="protein sequence ID" value="KAJ6393655.1"/>
    <property type="molecule type" value="Genomic_DNA"/>
</dbReference>
<gene>
    <name evidence="2" type="ORF">OIU77_022982</name>
</gene>
<evidence type="ECO:0000256" key="1">
    <source>
        <dbReference type="SAM" id="MobiDB-lite"/>
    </source>
</evidence>
<keyword evidence="3" id="KW-1185">Reference proteome</keyword>
<feature type="region of interest" description="Disordered" evidence="1">
    <location>
        <begin position="74"/>
        <end position="113"/>
    </location>
</feature>
<organism evidence="2 3">
    <name type="scientific">Salix suchowensis</name>
    <dbReference type="NCBI Taxonomy" id="1278906"/>
    <lineage>
        <taxon>Eukaryota</taxon>
        <taxon>Viridiplantae</taxon>
        <taxon>Streptophyta</taxon>
        <taxon>Embryophyta</taxon>
        <taxon>Tracheophyta</taxon>
        <taxon>Spermatophyta</taxon>
        <taxon>Magnoliopsida</taxon>
        <taxon>eudicotyledons</taxon>
        <taxon>Gunneridae</taxon>
        <taxon>Pentapetalae</taxon>
        <taxon>rosids</taxon>
        <taxon>fabids</taxon>
        <taxon>Malpighiales</taxon>
        <taxon>Salicaceae</taxon>
        <taxon>Saliceae</taxon>
        <taxon>Salix</taxon>
    </lineage>
</organism>
<dbReference type="Proteomes" id="UP001141253">
    <property type="component" value="Chromosome 1"/>
</dbReference>
<evidence type="ECO:0000313" key="2">
    <source>
        <dbReference type="EMBL" id="KAJ6393655.1"/>
    </source>
</evidence>
<name>A0ABQ9C5C8_9ROSI</name>
<comment type="caution">
    <text evidence="2">The sequence shown here is derived from an EMBL/GenBank/DDBJ whole genome shotgun (WGS) entry which is preliminary data.</text>
</comment>
<feature type="compositionally biased region" description="Polar residues" evidence="1">
    <location>
        <begin position="95"/>
        <end position="113"/>
    </location>
</feature>
<accession>A0ABQ9C5C8</accession>
<evidence type="ECO:0000313" key="3">
    <source>
        <dbReference type="Proteomes" id="UP001141253"/>
    </source>
</evidence>